<evidence type="ECO:0000256" key="2">
    <source>
        <dbReference type="ARBA" id="ARBA00007793"/>
    </source>
</evidence>
<dbReference type="EMBL" id="CH476737">
    <property type="protein sequence ID" value="EIE83756.1"/>
    <property type="molecule type" value="Genomic_DNA"/>
</dbReference>
<dbReference type="InterPro" id="IPR000334">
    <property type="entry name" value="Glyco_hydro_45"/>
</dbReference>
<dbReference type="OMA" id="NGPWAVN"/>
<protein>
    <recommendedName>
        <fullName evidence="3 9">Cellulase</fullName>
        <ecNumber evidence="3 9">3.2.1.4</ecNumber>
    </recommendedName>
</protein>
<dbReference type="Gene3D" id="2.40.40.10">
    <property type="entry name" value="RlpA-like domain"/>
    <property type="match status" value="1"/>
</dbReference>
<comment type="catalytic activity">
    <reaction evidence="1 9">
        <text>Endohydrolysis of (1-&gt;4)-beta-D-glucosidic linkages in cellulose, lichenin and cereal beta-D-glucans.</text>
        <dbReference type="EC" id="3.2.1.4"/>
    </reaction>
</comment>
<dbReference type="eggNOG" id="ENOG502RXA6">
    <property type="taxonomic scope" value="Eukaryota"/>
</dbReference>
<dbReference type="InterPro" id="IPR036908">
    <property type="entry name" value="RlpA-like_sf"/>
</dbReference>
<feature type="signal peptide" evidence="10">
    <location>
        <begin position="1"/>
        <end position="23"/>
    </location>
</feature>
<evidence type="ECO:0000259" key="11">
    <source>
        <dbReference type="PROSITE" id="PS01140"/>
    </source>
</evidence>
<comment type="similarity">
    <text evidence="2">Belongs to the glycosyl hydrolase 45 (cellulase K) family.</text>
</comment>
<organism evidence="12 13">
    <name type="scientific">Rhizopus delemar (strain RA 99-880 / ATCC MYA-4621 / FGSC 9543 / NRRL 43880)</name>
    <name type="common">Mucormycosis agent</name>
    <name type="synonym">Rhizopus arrhizus var. delemar</name>
    <dbReference type="NCBI Taxonomy" id="246409"/>
    <lineage>
        <taxon>Eukaryota</taxon>
        <taxon>Fungi</taxon>
        <taxon>Fungi incertae sedis</taxon>
        <taxon>Mucoromycota</taxon>
        <taxon>Mucoromycotina</taxon>
        <taxon>Mucoromycetes</taxon>
        <taxon>Mucorales</taxon>
        <taxon>Mucorineae</taxon>
        <taxon>Rhizopodaceae</taxon>
        <taxon>Rhizopus</taxon>
    </lineage>
</organism>
<keyword evidence="5" id="KW-0136">Cellulose degradation</keyword>
<sequence length="264" mass="27910">MKLFAIATSLFLAVSTGVDVVSAAHRYSTVSGGARGTAQATRYWDCCKPSCGWNGKANVSSPVGSCAKNGVTLVDDNVQSGCASGGSAYVCNDNQPWAVNDHLSYGFAAARIPGGGEDRWCCSCFEFTFTDTKAKGQKMVVQITNTGYDAGTETGAHFDIMMPGGGVGLNNGCKPQWGASNTGWGATYGGVSSVSECSQLPSALQRGCKWRFGWFKGADNPNLQYKEVTCPKAITDISGCIRNIHSSFIALDDYTHHLFTTATI</sequence>
<dbReference type="EC" id="3.2.1.4" evidence="3 9"/>
<gene>
    <name evidence="12" type="ORF">RO3G_08461</name>
</gene>
<dbReference type="RefSeq" id="XP_067519152.1">
    <property type="nucleotide sequence ID" value="XM_067663051.1"/>
</dbReference>
<dbReference type="VEuPathDB" id="FungiDB:RO3G_08461"/>
<keyword evidence="4" id="KW-0378">Hydrolase</keyword>
<reference evidence="12 13" key="1">
    <citation type="journal article" date="2009" name="PLoS Genet.">
        <title>Genomic analysis of the basal lineage fungus Rhizopus oryzae reveals a whole-genome duplication.</title>
        <authorList>
            <person name="Ma L.-J."/>
            <person name="Ibrahim A.S."/>
            <person name="Skory C."/>
            <person name="Grabherr M.G."/>
            <person name="Burger G."/>
            <person name="Butler M."/>
            <person name="Elias M."/>
            <person name="Idnurm A."/>
            <person name="Lang B.F."/>
            <person name="Sone T."/>
            <person name="Abe A."/>
            <person name="Calvo S.E."/>
            <person name="Corrochano L.M."/>
            <person name="Engels R."/>
            <person name="Fu J."/>
            <person name="Hansberg W."/>
            <person name="Kim J.-M."/>
            <person name="Kodira C.D."/>
            <person name="Koehrsen M.J."/>
            <person name="Liu B."/>
            <person name="Miranda-Saavedra D."/>
            <person name="O'Leary S."/>
            <person name="Ortiz-Castellanos L."/>
            <person name="Poulter R."/>
            <person name="Rodriguez-Romero J."/>
            <person name="Ruiz-Herrera J."/>
            <person name="Shen Y.-Q."/>
            <person name="Zeng Q."/>
            <person name="Galagan J."/>
            <person name="Birren B.W."/>
            <person name="Cuomo C.A."/>
            <person name="Wickes B.L."/>
        </authorList>
    </citation>
    <scope>NUCLEOTIDE SEQUENCE [LARGE SCALE GENOMIC DNA]</scope>
    <source>
        <strain evidence="13">RA 99-880 / ATCC MYA-4621 / FGSC 9543 / NRRL 43880</strain>
    </source>
</reference>
<dbReference type="AlphaFoldDB" id="I1C5M6"/>
<feature type="active site" description="Nucleophile" evidence="9">
    <location>
        <position position="45"/>
    </location>
</feature>
<evidence type="ECO:0000313" key="12">
    <source>
        <dbReference type="EMBL" id="EIE83756.1"/>
    </source>
</evidence>
<keyword evidence="8" id="KW-0624">Polysaccharide degradation</keyword>
<evidence type="ECO:0000256" key="3">
    <source>
        <dbReference type="ARBA" id="ARBA00012601"/>
    </source>
</evidence>
<evidence type="ECO:0000256" key="5">
    <source>
        <dbReference type="ARBA" id="ARBA00023001"/>
    </source>
</evidence>
<name>I1C5M6_RHIO9</name>
<dbReference type="InParanoid" id="I1C5M6"/>
<evidence type="ECO:0000256" key="8">
    <source>
        <dbReference type="ARBA" id="ARBA00023326"/>
    </source>
</evidence>
<keyword evidence="10" id="KW-0732">Signal</keyword>
<dbReference type="Pfam" id="PF02015">
    <property type="entry name" value="Glyco_hydro_45"/>
    <property type="match status" value="1"/>
</dbReference>
<feature type="chain" id="PRO_5003638359" description="Cellulase" evidence="10">
    <location>
        <begin position="24"/>
        <end position="264"/>
    </location>
</feature>
<accession>I1C5M6</accession>
<feature type="domain" description="Glycosyl hydrolases family 45 active site" evidence="11">
    <location>
        <begin position="40"/>
        <end position="51"/>
    </location>
</feature>
<evidence type="ECO:0000256" key="1">
    <source>
        <dbReference type="ARBA" id="ARBA00000966"/>
    </source>
</evidence>
<dbReference type="Proteomes" id="UP000009138">
    <property type="component" value="Unassembled WGS sequence"/>
</dbReference>
<dbReference type="OrthoDB" id="10035502at2759"/>
<dbReference type="SUPFAM" id="SSF50685">
    <property type="entry name" value="Barwin-like endoglucanases"/>
    <property type="match status" value="1"/>
</dbReference>
<dbReference type="STRING" id="246409.I1C5M6"/>
<keyword evidence="6" id="KW-0119">Carbohydrate metabolism</keyword>
<dbReference type="PANTHER" id="PTHR39730:SF1">
    <property type="entry name" value="ENDOGLUCANASE 1"/>
    <property type="match status" value="1"/>
</dbReference>
<keyword evidence="7" id="KW-0326">Glycosidase</keyword>
<evidence type="ECO:0000256" key="4">
    <source>
        <dbReference type="ARBA" id="ARBA00022801"/>
    </source>
</evidence>
<evidence type="ECO:0000256" key="10">
    <source>
        <dbReference type="SAM" id="SignalP"/>
    </source>
</evidence>
<dbReference type="GO" id="GO:0008810">
    <property type="term" value="F:cellulase activity"/>
    <property type="evidence" value="ECO:0007669"/>
    <property type="project" value="UniProtKB-EC"/>
</dbReference>
<dbReference type="PROSITE" id="PS01140">
    <property type="entry name" value="GLYCOSYL_HYDROL_F45"/>
    <property type="match status" value="1"/>
</dbReference>
<evidence type="ECO:0000256" key="7">
    <source>
        <dbReference type="ARBA" id="ARBA00023295"/>
    </source>
</evidence>
<evidence type="ECO:0000256" key="9">
    <source>
        <dbReference type="PROSITE-ProRule" id="PRU10069"/>
    </source>
</evidence>
<dbReference type="InterPro" id="IPR052288">
    <property type="entry name" value="GH45_Enzymes"/>
</dbReference>
<dbReference type="GO" id="GO:0030245">
    <property type="term" value="P:cellulose catabolic process"/>
    <property type="evidence" value="ECO:0007669"/>
    <property type="project" value="UniProtKB-KW"/>
</dbReference>
<dbReference type="GeneID" id="93615432"/>
<keyword evidence="13" id="KW-1185">Reference proteome</keyword>
<dbReference type="PANTHER" id="PTHR39730">
    <property type="entry name" value="ENDOGLUCANASE 1"/>
    <property type="match status" value="1"/>
</dbReference>
<proteinExistence type="inferred from homology"/>
<evidence type="ECO:0000256" key="6">
    <source>
        <dbReference type="ARBA" id="ARBA00023277"/>
    </source>
</evidence>
<evidence type="ECO:0000313" key="13">
    <source>
        <dbReference type="Proteomes" id="UP000009138"/>
    </source>
</evidence>